<keyword evidence="3" id="KW-1185">Reference proteome</keyword>
<dbReference type="AlphaFoldDB" id="A0A0A2H5L9"/>
<evidence type="ECO:0000313" key="3">
    <source>
        <dbReference type="Proteomes" id="UP000030140"/>
    </source>
</evidence>
<feature type="chain" id="PRO_5001987662" description="Lipoprotein" evidence="1">
    <location>
        <begin position="24"/>
        <end position="135"/>
    </location>
</feature>
<dbReference type="PROSITE" id="PS51257">
    <property type="entry name" value="PROKAR_LIPOPROTEIN"/>
    <property type="match status" value="1"/>
</dbReference>
<reference evidence="2 3" key="1">
    <citation type="submission" date="2014-10" db="EMBL/GenBank/DDBJ databases">
        <title>Draft genome sequence of the proteorhodopsin-containing marine bacterium Dokdonia donghaensis.</title>
        <authorList>
            <person name="Gomez-Consarnau L."/>
            <person name="Gonzalez J.M."/>
            <person name="Riedel T."/>
            <person name="Jaenicke S."/>
            <person name="Wagner-Doebler I."/>
            <person name="Fuhrman J.A."/>
        </authorList>
    </citation>
    <scope>NUCLEOTIDE SEQUENCE [LARGE SCALE GENOMIC DNA]</scope>
    <source>
        <strain evidence="2 3">DSW-1</strain>
    </source>
</reference>
<feature type="signal peptide" evidence="1">
    <location>
        <begin position="1"/>
        <end position="23"/>
    </location>
</feature>
<gene>
    <name evidence="2" type="ORF">NV36_01095</name>
</gene>
<evidence type="ECO:0000256" key="1">
    <source>
        <dbReference type="SAM" id="SignalP"/>
    </source>
</evidence>
<sequence>MKKLCYTLLLTALIIGCASSSKKQDITNSSEAMSDTVRIANDSLEYEIIIIEPGFNQWLVTQPPRGYYEQFWLENRNVIFVNEYNNRVVNTTQYDPNLYIQQIDYQRGIDYGYEVNYLLYNWFEYFQQRNNQKLR</sequence>
<dbReference type="RefSeq" id="WP_035328532.1">
    <property type="nucleotide sequence ID" value="NZ_CP015125.1"/>
</dbReference>
<dbReference type="Proteomes" id="UP000030140">
    <property type="component" value="Unassembled WGS sequence"/>
</dbReference>
<comment type="caution">
    <text evidence="2">The sequence shown here is derived from an EMBL/GenBank/DDBJ whole genome shotgun (WGS) entry which is preliminary data.</text>
</comment>
<evidence type="ECO:0000313" key="2">
    <source>
        <dbReference type="EMBL" id="KGO07910.1"/>
    </source>
</evidence>
<proteinExistence type="predicted"/>
<organism evidence="2 3">
    <name type="scientific">Dokdonia donghaensis DSW-1</name>
    <dbReference type="NCBI Taxonomy" id="1300343"/>
    <lineage>
        <taxon>Bacteria</taxon>
        <taxon>Pseudomonadati</taxon>
        <taxon>Bacteroidota</taxon>
        <taxon>Flavobacteriia</taxon>
        <taxon>Flavobacteriales</taxon>
        <taxon>Flavobacteriaceae</taxon>
        <taxon>Dokdonia</taxon>
    </lineage>
</organism>
<name>A0A0A2H5L9_9FLAO</name>
<accession>A0A0A2H5L9</accession>
<protein>
    <recommendedName>
        <fullName evidence="4">Lipoprotein</fullName>
    </recommendedName>
</protein>
<dbReference type="InterPro" id="IPR046144">
    <property type="entry name" value="DUF6146"/>
</dbReference>
<dbReference type="Pfam" id="PF19643">
    <property type="entry name" value="DUF6146"/>
    <property type="match status" value="1"/>
</dbReference>
<dbReference type="EMBL" id="JSAQ01000001">
    <property type="protein sequence ID" value="KGO07910.1"/>
    <property type="molecule type" value="Genomic_DNA"/>
</dbReference>
<keyword evidence="1" id="KW-0732">Signal</keyword>
<evidence type="ECO:0008006" key="4">
    <source>
        <dbReference type="Google" id="ProtNLM"/>
    </source>
</evidence>
<dbReference type="OrthoDB" id="1119488at2"/>